<sequence length="222" mass="25709">MTPLENFNAVIIACTTIFMYLLWLGISKLMEINTIPFFIITILSGLISLGFYRSVATLLRKAFNNNKVIKKKILGNYYLEGTWVGFFVGNSGKIRYICERFEQSLEGIIIQGSSYTDNQKIHGNWIAKSPVVNIEEKQLMYYYEADMINNLFINPGLASFKMEKSHKSHYIDSLRGFSSDLYNPHKLFAIEEKISDDFIDDEEAILLRAKELYQKYKDMLSE</sequence>
<feature type="transmembrane region" description="Helical" evidence="1">
    <location>
        <begin position="32"/>
        <end position="52"/>
    </location>
</feature>
<comment type="caution">
    <text evidence="2">The sequence shown here is derived from an EMBL/GenBank/DDBJ whole genome shotgun (WGS) entry which is preliminary data.</text>
</comment>
<keyword evidence="1" id="KW-0472">Membrane</keyword>
<dbReference type="RefSeq" id="WP_007038452.1">
    <property type="nucleotide sequence ID" value="NZ_DS480712.1"/>
</dbReference>
<feature type="transmembrane region" description="Helical" evidence="1">
    <location>
        <begin position="7"/>
        <end position="26"/>
    </location>
</feature>
<protein>
    <submittedName>
        <fullName evidence="2">Uncharacterized protein</fullName>
    </submittedName>
</protein>
<keyword evidence="1" id="KW-0812">Transmembrane</keyword>
<accession>A8S3X5</accession>
<evidence type="ECO:0000256" key="1">
    <source>
        <dbReference type="SAM" id="Phobius"/>
    </source>
</evidence>
<dbReference type="HOGENOM" id="CLU_104948_0_0_9"/>
<gene>
    <name evidence="2" type="ORF">CLOBOL_06752</name>
</gene>
<dbReference type="PaxDb" id="411902-CLOBOL_06752"/>
<dbReference type="AlphaFoldDB" id="A8S3X5"/>
<dbReference type="EMBL" id="ABCC02000057">
    <property type="protein sequence ID" value="EDP13120.1"/>
    <property type="molecule type" value="Genomic_DNA"/>
</dbReference>
<proteinExistence type="predicted"/>
<keyword evidence="1" id="KW-1133">Transmembrane helix</keyword>
<dbReference type="eggNOG" id="ENOG50345C8">
    <property type="taxonomic scope" value="Bacteria"/>
</dbReference>
<dbReference type="Proteomes" id="UP000005396">
    <property type="component" value="Unassembled WGS sequence"/>
</dbReference>
<evidence type="ECO:0000313" key="3">
    <source>
        <dbReference type="Proteomes" id="UP000005396"/>
    </source>
</evidence>
<reference evidence="2 3" key="1">
    <citation type="submission" date="2007-08" db="EMBL/GenBank/DDBJ databases">
        <authorList>
            <person name="Fulton L."/>
            <person name="Clifton S."/>
            <person name="Fulton B."/>
            <person name="Xu J."/>
            <person name="Minx P."/>
            <person name="Pepin K.H."/>
            <person name="Johnson M."/>
            <person name="Thiruvilangam P."/>
            <person name="Bhonagiri V."/>
            <person name="Nash W.E."/>
            <person name="Mardis E.R."/>
            <person name="Wilson R.K."/>
        </authorList>
    </citation>
    <scope>NUCLEOTIDE SEQUENCE [LARGE SCALE GENOMIC DNA]</scope>
    <source>
        <strain evidence="3">ATCC BAA-613 / DSM 15670 / CCUG 46953 / JCM 12243 / WAL 16351</strain>
    </source>
</reference>
<organism evidence="2 3">
    <name type="scientific">Enterocloster bolteae (strain ATCC BAA-613 / DSM 15670 / CCUG 46953 / JCM 12243 / WAL 16351)</name>
    <name type="common">Clostridium bolteae</name>
    <dbReference type="NCBI Taxonomy" id="411902"/>
    <lineage>
        <taxon>Bacteria</taxon>
        <taxon>Bacillati</taxon>
        <taxon>Bacillota</taxon>
        <taxon>Clostridia</taxon>
        <taxon>Lachnospirales</taxon>
        <taxon>Lachnospiraceae</taxon>
        <taxon>Enterocloster</taxon>
    </lineage>
</organism>
<name>A8S3X5_ENTBW</name>
<evidence type="ECO:0000313" key="2">
    <source>
        <dbReference type="EMBL" id="EDP13120.1"/>
    </source>
</evidence>
<reference evidence="2 3" key="2">
    <citation type="submission" date="2007-09" db="EMBL/GenBank/DDBJ databases">
        <title>Draft genome sequence of Clostridium bolteae (ATCC BAA-613).</title>
        <authorList>
            <person name="Sudarsanam P."/>
            <person name="Ley R."/>
            <person name="Guruge J."/>
            <person name="Turnbaugh P.J."/>
            <person name="Mahowald M."/>
            <person name="Liep D."/>
            <person name="Gordon J."/>
        </authorList>
    </citation>
    <scope>NUCLEOTIDE SEQUENCE [LARGE SCALE GENOMIC DNA]</scope>
    <source>
        <strain evidence="3">ATCC BAA-613 / DSM 15670 / CCUG 46953 / JCM 12243 / WAL 16351</strain>
    </source>
</reference>